<evidence type="ECO:0000256" key="3">
    <source>
        <dbReference type="SAM" id="SignalP"/>
    </source>
</evidence>
<evidence type="ECO:0000256" key="1">
    <source>
        <dbReference type="SAM" id="MobiDB-lite"/>
    </source>
</evidence>
<feature type="transmembrane region" description="Helical" evidence="2">
    <location>
        <begin position="157"/>
        <end position="176"/>
    </location>
</feature>
<dbReference type="EMBL" id="JAKEKT020000065">
    <property type="protein sequence ID" value="KAL1639310.1"/>
    <property type="molecule type" value="Genomic_DNA"/>
</dbReference>
<keyword evidence="2" id="KW-0472">Membrane</keyword>
<keyword evidence="2" id="KW-0812">Transmembrane</keyword>
<reference evidence="4 5" key="1">
    <citation type="journal article" date="2023" name="Plant Dis.">
        <title>First Report of Diplodia intermedia Causing Canker and Dieback Diseases on Apple Trees in Canada.</title>
        <authorList>
            <person name="Ellouze W."/>
            <person name="Ilyukhin E."/>
            <person name="Sulman M."/>
            <person name="Ali S."/>
        </authorList>
    </citation>
    <scope>NUCLEOTIDE SEQUENCE [LARGE SCALE GENOMIC DNA]</scope>
    <source>
        <strain evidence="4 5">M45-28</strain>
    </source>
</reference>
<feature type="region of interest" description="Disordered" evidence="1">
    <location>
        <begin position="113"/>
        <end position="138"/>
    </location>
</feature>
<dbReference type="Proteomes" id="UP001521184">
    <property type="component" value="Unassembled WGS sequence"/>
</dbReference>
<keyword evidence="5" id="KW-1185">Reference proteome</keyword>
<evidence type="ECO:0000313" key="4">
    <source>
        <dbReference type="EMBL" id="KAL1639310.1"/>
    </source>
</evidence>
<accession>A0ABR3TIU7</accession>
<evidence type="ECO:0000256" key="2">
    <source>
        <dbReference type="SAM" id="Phobius"/>
    </source>
</evidence>
<keyword evidence="3" id="KW-0732">Signal</keyword>
<feature type="chain" id="PRO_5047090259" evidence="3">
    <location>
        <begin position="19"/>
        <end position="179"/>
    </location>
</feature>
<proteinExistence type="predicted"/>
<organism evidence="4 5">
    <name type="scientific">Diplodia intermedia</name>
    <dbReference type="NCBI Taxonomy" id="856260"/>
    <lineage>
        <taxon>Eukaryota</taxon>
        <taxon>Fungi</taxon>
        <taxon>Dikarya</taxon>
        <taxon>Ascomycota</taxon>
        <taxon>Pezizomycotina</taxon>
        <taxon>Dothideomycetes</taxon>
        <taxon>Dothideomycetes incertae sedis</taxon>
        <taxon>Botryosphaeriales</taxon>
        <taxon>Botryosphaeriaceae</taxon>
        <taxon>Diplodia</taxon>
    </lineage>
</organism>
<sequence length="179" mass="18245">MLFTSAITTFLLASTAAALPPHHVGVTSVNGTAAHLETRGSLTNITEAVVPRSVNFTGKPILPRNWNSTVFPRLALDKNTTEGIFDKRDLPVVEGVAAPSGIIKREASPTGFVKRSYGTDRNGPSSGGSGGGGSSASSSGNSASAAAAVAGTRSDSFFGLFVLLVFVQLFAAATGWSGC</sequence>
<name>A0ABR3TIU7_9PEZI</name>
<gene>
    <name evidence="4" type="ORF">SLS58_008023</name>
</gene>
<evidence type="ECO:0000313" key="5">
    <source>
        <dbReference type="Proteomes" id="UP001521184"/>
    </source>
</evidence>
<feature type="compositionally biased region" description="Gly residues" evidence="1">
    <location>
        <begin position="125"/>
        <end position="134"/>
    </location>
</feature>
<comment type="caution">
    <text evidence="4">The sequence shown here is derived from an EMBL/GenBank/DDBJ whole genome shotgun (WGS) entry which is preliminary data.</text>
</comment>
<protein>
    <submittedName>
        <fullName evidence="4">Uncharacterized protein</fullName>
    </submittedName>
</protein>
<feature type="signal peptide" evidence="3">
    <location>
        <begin position="1"/>
        <end position="18"/>
    </location>
</feature>
<keyword evidence="2" id="KW-1133">Transmembrane helix</keyword>